<dbReference type="Pfam" id="PF25578">
    <property type="entry name" value="EF-hand_STIM1"/>
    <property type="match status" value="1"/>
</dbReference>
<dbReference type="InterPro" id="IPR001660">
    <property type="entry name" value="SAM"/>
</dbReference>
<protein>
    <submittedName>
        <fullName evidence="16">Stromal interaction molecule</fullName>
    </submittedName>
</protein>
<dbReference type="GO" id="GO:0005783">
    <property type="term" value="C:endoplasmic reticulum"/>
    <property type="evidence" value="ECO:0007669"/>
    <property type="project" value="TreeGrafter"/>
</dbReference>
<evidence type="ECO:0000256" key="9">
    <source>
        <dbReference type="ARBA" id="ARBA00023054"/>
    </source>
</evidence>
<dbReference type="FunFam" id="1.10.238.180:FF:000001">
    <property type="entry name" value="Stromal interaction molecule 1"/>
    <property type="match status" value="1"/>
</dbReference>
<evidence type="ECO:0000256" key="6">
    <source>
        <dbReference type="ARBA" id="ARBA00022729"/>
    </source>
</evidence>
<keyword evidence="11 14" id="KW-0472">Membrane</keyword>
<feature type="transmembrane region" description="Helical" evidence="14">
    <location>
        <begin position="186"/>
        <end position="204"/>
    </location>
</feature>
<gene>
    <name evidence="16" type="ORF">BpHYR1_032368</name>
</gene>
<dbReference type="Gene3D" id="1.10.287.3550">
    <property type="match status" value="1"/>
</dbReference>
<dbReference type="PANTHER" id="PTHR15136:SF5">
    <property type="entry name" value="STROMAL INTERACTION MOLECULE HOMOLOG"/>
    <property type="match status" value="1"/>
</dbReference>
<evidence type="ECO:0000256" key="4">
    <source>
        <dbReference type="ARBA" id="ARBA00022692"/>
    </source>
</evidence>
<evidence type="ECO:0000259" key="15">
    <source>
        <dbReference type="PROSITE" id="PS50105"/>
    </source>
</evidence>
<keyword evidence="2" id="KW-0813">Transport</keyword>
<dbReference type="InterPro" id="IPR037608">
    <property type="entry name" value="STIM1/2"/>
</dbReference>
<reference evidence="16 17" key="1">
    <citation type="journal article" date="2018" name="Sci. Rep.">
        <title>Genomic signatures of local adaptation to the degree of environmental predictability in rotifers.</title>
        <authorList>
            <person name="Franch-Gras L."/>
            <person name="Hahn C."/>
            <person name="Garcia-Roger E.M."/>
            <person name="Carmona M.J."/>
            <person name="Serra M."/>
            <person name="Gomez A."/>
        </authorList>
    </citation>
    <scope>NUCLEOTIDE SEQUENCE [LARGE SCALE GENOMIC DNA]</scope>
    <source>
        <strain evidence="16">HYR1</strain>
    </source>
</reference>
<dbReference type="GO" id="GO:0005509">
    <property type="term" value="F:calcium ion binding"/>
    <property type="evidence" value="ECO:0007669"/>
    <property type="project" value="TreeGrafter"/>
</dbReference>
<feature type="compositionally biased region" description="Basic and acidic residues" evidence="13">
    <location>
        <begin position="615"/>
        <end position="638"/>
    </location>
</feature>
<dbReference type="Gene3D" id="1.10.150.50">
    <property type="entry name" value="Transcription Factor, Ets-1"/>
    <property type="match status" value="1"/>
</dbReference>
<evidence type="ECO:0000256" key="12">
    <source>
        <dbReference type="SAM" id="Coils"/>
    </source>
</evidence>
<evidence type="ECO:0000256" key="8">
    <source>
        <dbReference type="ARBA" id="ARBA00022989"/>
    </source>
</evidence>
<dbReference type="EMBL" id="REGN01001396">
    <property type="protein sequence ID" value="RNA34931.1"/>
    <property type="molecule type" value="Genomic_DNA"/>
</dbReference>
<keyword evidence="8 14" id="KW-1133">Transmembrane helix</keyword>
<evidence type="ECO:0000256" key="1">
    <source>
        <dbReference type="ARBA" id="ARBA00004479"/>
    </source>
</evidence>
<dbReference type="Pfam" id="PF16533">
    <property type="entry name" value="SOAR"/>
    <property type="match status" value="1"/>
</dbReference>
<dbReference type="Pfam" id="PF07647">
    <property type="entry name" value="SAM_2"/>
    <property type="match status" value="1"/>
</dbReference>
<feature type="domain" description="SAM" evidence="15">
    <location>
        <begin position="105"/>
        <end position="173"/>
    </location>
</feature>
<evidence type="ECO:0000256" key="11">
    <source>
        <dbReference type="ARBA" id="ARBA00023136"/>
    </source>
</evidence>
<dbReference type="GO" id="GO:0002115">
    <property type="term" value="P:store-operated calcium entry"/>
    <property type="evidence" value="ECO:0007669"/>
    <property type="project" value="TreeGrafter"/>
</dbReference>
<feature type="coiled-coil region" evidence="12">
    <location>
        <begin position="418"/>
        <end position="485"/>
    </location>
</feature>
<dbReference type="InterPro" id="IPR057835">
    <property type="entry name" value="EF-hand_STIM1/2"/>
</dbReference>
<sequence>MTQRIENRNEIHYNVPDPDCTGPFGLCTQEDKDRLGYFAIKILHEKMDDDRDGHIEIKETKEFLSEELQYKNGENDREKKFHRSDSMISVDEMWKSWHHSQVFNWTIDEVVAWVNDQVKLPQYSEYFRRNRIDGQFFPRLAINENHYYSNVMQIKDPRHKRLLIIKATDLVLFGPTQKPHNFVKDFFLVGSLTLSIIFSLYLYGKHRQSLDRIRRMMSEVEKLGTTEENETLINQLKNNLKNDDTFSNFNMSKNDSCASLFSIRKRSIFSKSNSVGASFDPSEFEENFNLKENQTIIEKNQRLAEELNQAKTEADYLREARENTNGQLKRLELAEQELEKVRAALKQTEARLEIVKFQTPQNLTHLLNRTYESERQLLEYKFITLQKEKEACFEALNKISKRQSGLLGALKIAHSSTLEEINHKLEILKHEIQKCKSDKHEWNKRWSAIDEICSISIHENGGNHKDKVRRRLQEIKKKSIEKKNEEKEIGRSMAAIERAALAAMQSDILSNPSLRNQYGLETKAKSTESISSSHPSTSKDLKNEEKKIKRQEIPLKRLYVPESESKIGKWENSECKRAYLDANADKANYLQLPTKEKKIEKKVEAIILKKEVKEEKNSIDVKTETKEEDFKSKWKPIENLDSSQKSENQEESENFHSELNLNETLNIGFKKEPNEEKIPAIKNSDKKEKKITFKKRSKE</sequence>
<organism evidence="16 17">
    <name type="scientific">Brachionus plicatilis</name>
    <name type="common">Marine rotifer</name>
    <name type="synonym">Brachionus muelleri</name>
    <dbReference type="NCBI Taxonomy" id="10195"/>
    <lineage>
        <taxon>Eukaryota</taxon>
        <taxon>Metazoa</taxon>
        <taxon>Spiralia</taxon>
        <taxon>Gnathifera</taxon>
        <taxon>Rotifera</taxon>
        <taxon>Eurotatoria</taxon>
        <taxon>Monogononta</taxon>
        <taxon>Pseudotrocha</taxon>
        <taxon>Ploima</taxon>
        <taxon>Brachionidae</taxon>
        <taxon>Brachionus</taxon>
    </lineage>
</organism>
<name>A0A3M7SGM6_BRAPC</name>
<keyword evidence="4 14" id="KW-0812">Transmembrane</keyword>
<keyword evidence="10" id="KW-0406">Ion transport</keyword>
<evidence type="ECO:0000256" key="7">
    <source>
        <dbReference type="ARBA" id="ARBA00022837"/>
    </source>
</evidence>
<evidence type="ECO:0000256" key="5">
    <source>
        <dbReference type="ARBA" id="ARBA00022723"/>
    </source>
</evidence>
<keyword evidence="6" id="KW-0732">Signal</keyword>
<feature type="region of interest" description="Disordered" evidence="13">
    <location>
        <begin position="615"/>
        <end position="699"/>
    </location>
</feature>
<dbReference type="OrthoDB" id="9986177at2759"/>
<feature type="coiled-coil region" evidence="12">
    <location>
        <begin position="293"/>
        <end position="358"/>
    </location>
</feature>
<dbReference type="GO" id="GO:0005886">
    <property type="term" value="C:plasma membrane"/>
    <property type="evidence" value="ECO:0007669"/>
    <property type="project" value="TreeGrafter"/>
</dbReference>
<keyword evidence="9 12" id="KW-0175">Coiled coil</keyword>
<dbReference type="PROSITE" id="PS50105">
    <property type="entry name" value="SAM_DOMAIN"/>
    <property type="match status" value="1"/>
</dbReference>
<evidence type="ECO:0000313" key="17">
    <source>
        <dbReference type="Proteomes" id="UP000276133"/>
    </source>
</evidence>
<evidence type="ECO:0000256" key="13">
    <source>
        <dbReference type="SAM" id="MobiDB-lite"/>
    </source>
</evidence>
<dbReference type="GO" id="GO:0005246">
    <property type="term" value="F:calcium channel regulator activity"/>
    <property type="evidence" value="ECO:0007669"/>
    <property type="project" value="InterPro"/>
</dbReference>
<dbReference type="PANTHER" id="PTHR15136">
    <property type="entry name" value="STROMAL INTERACTION MOLECULE HOMOLOG"/>
    <property type="match status" value="1"/>
</dbReference>
<feature type="compositionally biased region" description="Basic and acidic residues" evidence="13">
    <location>
        <begin position="669"/>
        <end position="691"/>
    </location>
</feature>
<keyword evidence="3" id="KW-0109">Calcium transport</keyword>
<keyword evidence="5" id="KW-0479">Metal-binding</keyword>
<keyword evidence="7" id="KW-0106">Calcium</keyword>
<dbReference type="GO" id="GO:0051049">
    <property type="term" value="P:regulation of transport"/>
    <property type="evidence" value="ECO:0007669"/>
    <property type="project" value="UniProtKB-ARBA"/>
</dbReference>
<evidence type="ECO:0000256" key="2">
    <source>
        <dbReference type="ARBA" id="ARBA00022448"/>
    </source>
</evidence>
<feature type="region of interest" description="Disordered" evidence="13">
    <location>
        <begin position="522"/>
        <end position="545"/>
    </location>
</feature>
<evidence type="ECO:0000313" key="16">
    <source>
        <dbReference type="EMBL" id="RNA34931.1"/>
    </source>
</evidence>
<dbReference type="InterPro" id="IPR013761">
    <property type="entry name" value="SAM/pointed_sf"/>
</dbReference>
<accession>A0A3M7SGM6</accession>
<comment type="subcellular location">
    <subcellularLocation>
        <location evidence="1">Membrane</location>
        <topology evidence="1">Single-pass type I membrane protein</topology>
    </subcellularLocation>
</comment>
<evidence type="ECO:0000256" key="10">
    <source>
        <dbReference type="ARBA" id="ARBA00023065"/>
    </source>
</evidence>
<dbReference type="Proteomes" id="UP000276133">
    <property type="component" value="Unassembled WGS sequence"/>
</dbReference>
<feature type="non-terminal residue" evidence="16">
    <location>
        <position position="699"/>
    </location>
</feature>
<proteinExistence type="predicted"/>
<dbReference type="InterPro" id="IPR032393">
    <property type="entry name" value="SOAR_STIM1/2"/>
</dbReference>
<dbReference type="GO" id="GO:0006874">
    <property type="term" value="P:intracellular calcium ion homeostasis"/>
    <property type="evidence" value="ECO:0007669"/>
    <property type="project" value="TreeGrafter"/>
</dbReference>
<comment type="caution">
    <text evidence="16">The sequence shown here is derived from an EMBL/GenBank/DDBJ whole genome shotgun (WGS) entry which is preliminary data.</text>
</comment>
<evidence type="ECO:0000256" key="14">
    <source>
        <dbReference type="SAM" id="Phobius"/>
    </source>
</evidence>
<dbReference type="Gene3D" id="1.10.238.180">
    <property type="match status" value="1"/>
</dbReference>
<dbReference type="Gene3D" id="1.20.5.340">
    <property type="match status" value="1"/>
</dbReference>
<dbReference type="SUPFAM" id="SSF47769">
    <property type="entry name" value="SAM/Pointed domain"/>
    <property type="match status" value="1"/>
</dbReference>
<keyword evidence="17" id="KW-1185">Reference proteome</keyword>
<evidence type="ECO:0000256" key="3">
    <source>
        <dbReference type="ARBA" id="ARBA00022568"/>
    </source>
</evidence>
<feature type="compositionally biased region" description="Low complexity" evidence="13">
    <location>
        <begin position="527"/>
        <end position="536"/>
    </location>
</feature>
<dbReference type="AlphaFoldDB" id="A0A3M7SGM6"/>